<dbReference type="PANTHER" id="PTHR37335:SF1">
    <property type="entry name" value="RIKEN CDNA 1700003F12 GENE"/>
    <property type="match status" value="1"/>
</dbReference>
<evidence type="ECO:0000313" key="2">
    <source>
        <dbReference type="Proteomes" id="UP001652640"/>
    </source>
</evidence>
<dbReference type="RefSeq" id="XP_070327959.1">
    <property type="nucleotide sequence ID" value="XM_070471858.1"/>
</dbReference>
<accession>A0ABM4IJH8</accession>
<keyword evidence="2" id="KW-1185">Reference proteome</keyword>
<dbReference type="Pfam" id="PF15318">
    <property type="entry name" value="Bclt"/>
    <property type="match status" value="1"/>
</dbReference>
<gene>
    <name evidence="3" type="primary">C9H20orf144</name>
</gene>
<sequence length="224" mass="24342">MWSLGQSQGRGAPSQRAGQRKHGLGSPVVTSPAMGNNSSHKRTKVPKQARKEKPPDMDKAQRKRQFFNHLKWKKPSLSPGNKGQTKIVLLFPLDKRQQLAKATAGPGARPERASEAAADTPAGRPGAAPMLRGAGDGGERRESAREREMKKILVLLLLLDARLQEERRAAGGPEGGAGAGGGAKAVQGWQRLYARLLTQSETDCEAEAAEEQPRKRRRCPRPRP</sequence>
<feature type="compositionally biased region" description="Basic residues" evidence="1">
    <location>
        <begin position="39"/>
        <end position="48"/>
    </location>
</feature>
<dbReference type="GeneID" id="139036531"/>
<feature type="region of interest" description="Disordered" evidence="1">
    <location>
        <begin position="98"/>
        <end position="146"/>
    </location>
</feature>
<name>A0ABM4IJH8_ODOVR</name>
<feature type="compositionally biased region" description="Basic residues" evidence="1">
    <location>
        <begin position="61"/>
        <end position="74"/>
    </location>
</feature>
<evidence type="ECO:0000256" key="1">
    <source>
        <dbReference type="SAM" id="MobiDB-lite"/>
    </source>
</evidence>
<organism evidence="2 3">
    <name type="scientific">Odocoileus virginianus</name>
    <name type="common">White-tailed deer</name>
    <dbReference type="NCBI Taxonomy" id="9874"/>
    <lineage>
        <taxon>Eukaryota</taxon>
        <taxon>Metazoa</taxon>
        <taxon>Chordata</taxon>
        <taxon>Craniata</taxon>
        <taxon>Vertebrata</taxon>
        <taxon>Euteleostomi</taxon>
        <taxon>Mammalia</taxon>
        <taxon>Eutheria</taxon>
        <taxon>Laurasiatheria</taxon>
        <taxon>Artiodactyla</taxon>
        <taxon>Ruminantia</taxon>
        <taxon>Pecora</taxon>
        <taxon>Cervidae</taxon>
        <taxon>Odocoileinae</taxon>
        <taxon>Odocoileus</taxon>
    </lineage>
</organism>
<dbReference type="PANTHER" id="PTHR37335">
    <property type="entry name" value="RIKEN CDNA 1700003F12 GENE"/>
    <property type="match status" value="1"/>
</dbReference>
<reference evidence="3" key="2">
    <citation type="submission" date="2025-08" db="UniProtKB">
        <authorList>
            <consortium name="RefSeq"/>
        </authorList>
    </citation>
    <scope>IDENTIFICATION</scope>
    <source>
        <tissue evidence="3">Tongue muscle</tissue>
    </source>
</reference>
<feature type="compositionally biased region" description="Basic and acidic residues" evidence="1">
    <location>
        <begin position="137"/>
        <end position="146"/>
    </location>
</feature>
<dbReference type="InterPro" id="IPR029296">
    <property type="entry name" value="Bcl-2-like_put"/>
</dbReference>
<reference evidence="2" key="1">
    <citation type="journal article" date="2022" name="J. Hered.">
        <title>A De Novo Chromosome-Level Genome Assembly of the White-Tailed Deer, Odocoileus Virginianus.</title>
        <authorList>
            <person name="London E.W."/>
            <person name="Roca A.L."/>
            <person name="Novakofski J.E."/>
            <person name="Mateus-Pinilla N.E."/>
        </authorList>
    </citation>
    <scope>NUCLEOTIDE SEQUENCE [LARGE SCALE GENOMIC DNA]</scope>
</reference>
<feature type="region of interest" description="Disordered" evidence="1">
    <location>
        <begin position="1"/>
        <end position="83"/>
    </location>
</feature>
<proteinExistence type="predicted"/>
<feature type="compositionally biased region" description="Basic and acidic residues" evidence="1">
    <location>
        <begin position="49"/>
        <end position="60"/>
    </location>
</feature>
<evidence type="ECO:0000313" key="3">
    <source>
        <dbReference type="RefSeq" id="XP_070327959.1"/>
    </source>
</evidence>
<feature type="compositionally biased region" description="Basic residues" evidence="1">
    <location>
        <begin position="214"/>
        <end position="224"/>
    </location>
</feature>
<feature type="region of interest" description="Disordered" evidence="1">
    <location>
        <begin position="202"/>
        <end position="224"/>
    </location>
</feature>
<protein>
    <submittedName>
        <fullName evidence="3">Uncharacterized protein C20orf144 homolog</fullName>
    </submittedName>
</protein>
<dbReference type="Proteomes" id="UP001652640">
    <property type="component" value="Chromosome 9"/>
</dbReference>